<accession>A0A2V1E069</accession>
<comment type="catalytic activity">
    <reaction evidence="1">
        <text>(2S,3R)-3-hydroxybutane-1,2,3-tricarboxylate = pyruvate + succinate</text>
        <dbReference type="Rhea" id="RHEA:16809"/>
        <dbReference type="ChEBI" id="CHEBI:15361"/>
        <dbReference type="ChEBI" id="CHEBI:30031"/>
        <dbReference type="ChEBI" id="CHEBI:57429"/>
        <dbReference type="EC" id="4.1.3.30"/>
    </reaction>
</comment>
<dbReference type="EMBL" id="KZ805341">
    <property type="protein sequence ID" value="PVI02550.1"/>
    <property type="molecule type" value="Genomic_DNA"/>
</dbReference>
<name>A0A2V1E069_9PLEO</name>
<proteinExistence type="predicted"/>
<dbReference type="GO" id="GO:0016787">
    <property type="term" value="F:hydrolase activity"/>
    <property type="evidence" value="ECO:0007669"/>
    <property type="project" value="UniProtKB-KW"/>
</dbReference>
<dbReference type="Proteomes" id="UP000244855">
    <property type="component" value="Unassembled WGS sequence"/>
</dbReference>
<dbReference type="PANTHER" id="PTHR42905:SF2">
    <property type="entry name" value="PHOSPHOENOLPYRUVATE CARBOXYLASE FAMILY PROTEIN"/>
    <property type="match status" value="1"/>
</dbReference>
<keyword evidence="3" id="KW-1185">Reference proteome</keyword>
<dbReference type="CDD" id="cd00377">
    <property type="entry name" value="ICL_PEPM"/>
    <property type="match status" value="1"/>
</dbReference>
<dbReference type="SUPFAM" id="SSF51621">
    <property type="entry name" value="Phosphoenolpyruvate/pyruvate domain"/>
    <property type="match status" value="1"/>
</dbReference>
<dbReference type="AlphaFoldDB" id="A0A2V1E069"/>
<gene>
    <name evidence="2" type="ORF">DM02DRAFT_641151</name>
</gene>
<dbReference type="InterPro" id="IPR040442">
    <property type="entry name" value="Pyrv_kinase-like_dom_sf"/>
</dbReference>
<dbReference type="PROSITE" id="PS00161">
    <property type="entry name" value="ISOCITRATE_LYASE"/>
    <property type="match status" value="1"/>
</dbReference>
<evidence type="ECO:0000313" key="3">
    <source>
        <dbReference type="Proteomes" id="UP000244855"/>
    </source>
</evidence>
<evidence type="ECO:0000256" key="1">
    <source>
        <dbReference type="ARBA" id="ARBA00001050"/>
    </source>
</evidence>
<dbReference type="InterPro" id="IPR018523">
    <property type="entry name" value="Isocitrate_lyase_ph_CS"/>
</dbReference>
<dbReference type="Pfam" id="PF13714">
    <property type="entry name" value="PEP_mutase"/>
    <property type="match status" value="1"/>
</dbReference>
<organism evidence="2 3">
    <name type="scientific">Periconia macrospinosa</name>
    <dbReference type="NCBI Taxonomy" id="97972"/>
    <lineage>
        <taxon>Eukaryota</taxon>
        <taxon>Fungi</taxon>
        <taxon>Dikarya</taxon>
        <taxon>Ascomycota</taxon>
        <taxon>Pezizomycotina</taxon>
        <taxon>Dothideomycetes</taxon>
        <taxon>Pleosporomycetidae</taxon>
        <taxon>Pleosporales</taxon>
        <taxon>Massarineae</taxon>
        <taxon>Periconiaceae</taxon>
        <taxon>Periconia</taxon>
    </lineage>
</organism>
<evidence type="ECO:0000313" key="2">
    <source>
        <dbReference type="EMBL" id="PVI02550.1"/>
    </source>
</evidence>
<dbReference type="GO" id="GO:0046421">
    <property type="term" value="F:methylisocitrate lyase activity"/>
    <property type="evidence" value="ECO:0007669"/>
    <property type="project" value="UniProtKB-EC"/>
</dbReference>
<dbReference type="OrthoDB" id="1923844at2759"/>
<dbReference type="Gene3D" id="3.20.20.60">
    <property type="entry name" value="Phosphoenolpyruvate-binding domains"/>
    <property type="match status" value="1"/>
</dbReference>
<dbReference type="InterPro" id="IPR015813">
    <property type="entry name" value="Pyrv/PenolPyrv_kinase-like_dom"/>
</dbReference>
<keyword evidence="2" id="KW-0378">Hydrolase</keyword>
<dbReference type="InterPro" id="IPR039556">
    <property type="entry name" value="ICL/PEPM"/>
</dbReference>
<dbReference type="PANTHER" id="PTHR42905">
    <property type="entry name" value="PHOSPHOENOLPYRUVATE CARBOXYLASE"/>
    <property type="match status" value="1"/>
</dbReference>
<sequence>MYGNGKTANGLAPRTAAARLRELLHQDDHITVCPGVYDGITARIALQAGFDCLYMTGAGTAASRLGMPDLGVVTMNDMATNAAMIASLDRTVPLIADADTGYGGPLMISRTVKSYIAGGVAGLHLEDQVVSKRCGHLLGKEVVDQETFISRIRAAVIAREEMRKDLGDAGDIVLIARTDALQANGFEDALQRLQEAIEAGADVAFLEGPTNVEQCRIVCQKFAPIPVLLNMVPGGVTPTLTGNEAKEAGFKVMIHPGCMSFAVQQSCGEVVSELKKTGAVKTPPGTSPRDFFTLCGLQECIELDKRVGGKAYSSV</sequence>
<reference evidence="2 3" key="1">
    <citation type="journal article" date="2018" name="Sci. Rep.">
        <title>Comparative genomics provides insights into the lifestyle and reveals functional heterogeneity of dark septate endophytic fungi.</title>
        <authorList>
            <person name="Knapp D.G."/>
            <person name="Nemeth J.B."/>
            <person name="Barry K."/>
            <person name="Hainaut M."/>
            <person name="Henrissat B."/>
            <person name="Johnson J."/>
            <person name="Kuo A."/>
            <person name="Lim J.H.P."/>
            <person name="Lipzen A."/>
            <person name="Nolan M."/>
            <person name="Ohm R.A."/>
            <person name="Tamas L."/>
            <person name="Grigoriev I.V."/>
            <person name="Spatafora J.W."/>
            <person name="Nagy L.G."/>
            <person name="Kovacs G.M."/>
        </authorList>
    </citation>
    <scope>NUCLEOTIDE SEQUENCE [LARGE SCALE GENOMIC DNA]</scope>
    <source>
        <strain evidence="2 3">DSE2036</strain>
    </source>
</reference>
<dbReference type="STRING" id="97972.A0A2V1E069"/>
<protein>
    <submittedName>
        <fullName evidence="2">Oxaloacetate hydrolase class protein</fullName>
    </submittedName>
</protein>